<dbReference type="InterPro" id="IPR036591">
    <property type="entry name" value="YggU-like_sf"/>
</dbReference>
<dbReference type="GO" id="GO:0005737">
    <property type="term" value="C:cytoplasm"/>
    <property type="evidence" value="ECO:0007669"/>
    <property type="project" value="TreeGrafter"/>
</dbReference>
<dbReference type="SUPFAM" id="SSF69786">
    <property type="entry name" value="YggU-like"/>
    <property type="match status" value="1"/>
</dbReference>
<organism evidence="3 4">
    <name type="scientific">Thiopseudomonas denitrificans</name>
    <dbReference type="NCBI Taxonomy" id="1501432"/>
    <lineage>
        <taxon>Bacteria</taxon>
        <taxon>Pseudomonadati</taxon>
        <taxon>Pseudomonadota</taxon>
        <taxon>Gammaproteobacteria</taxon>
        <taxon>Pseudomonadales</taxon>
        <taxon>Pseudomonadaceae</taxon>
        <taxon>Thiopseudomonas</taxon>
    </lineage>
</organism>
<keyword evidence="4" id="KW-1185">Reference proteome</keyword>
<accession>A0A4R6TWD9</accession>
<dbReference type="OrthoDB" id="9800587at2"/>
<dbReference type="SMART" id="SM01152">
    <property type="entry name" value="DUF167"/>
    <property type="match status" value="1"/>
</dbReference>
<dbReference type="Gene3D" id="3.30.1200.10">
    <property type="entry name" value="YggU-like"/>
    <property type="match status" value="1"/>
</dbReference>
<gene>
    <name evidence="3" type="ORF">DFQ45_10941</name>
</gene>
<dbReference type="EMBL" id="SNYK01000009">
    <property type="protein sequence ID" value="TDQ37042.1"/>
    <property type="molecule type" value="Genomic_DNA"/>
</dbReference>
<dbReference type="PANTHER" id="PTHR13420:SF7">
    <property type="entry name" value="UPF0235 PROTEIN C15ORF40"/>
    <property type="match status" value="1"/>
</dbReference>
<protein>
    <recommendedName>
        <fullName evidence="2">UPF0235 protein DFQ45_10941</fullName>
    </recommendedName>
</protein>
<dbReference type="NCBIfam" id="TIGR00251">
    <property type="entry name" value="DUF167 family protein"/>
    <property type="match status" value="1"/>
</dbReference>
<comment type="similarity">
    <text evidence="1 2">Belongs to the UPF0235 family.</text>
</comment>
<dbReference type="PANTHER" id="PTHR13420">
    <property type="entry name" value="UPF0235 PROTEIN C15ORF40"/>
    <property type="match status" value="1"/>
</dbReference>
<evidence type="ECO:0000313" key="4">
    <source>
        <dbReference type="Proteomes" id="UP000294575"/>
    </source>
</evidence>
<proteinExistence type="inferred from homology"/>
<reference evidence="3 4" key="1">
    <citation type="submission" date="2019-03" db="EMBL/GenBank/DDBJ databases">
        <title>Genomic Encyclopedia of Type Strains, Phase IV (KMG-IV): sequencing the most valuable type-strain genomes for metagenomic binning, comparative biology and taxonomic classification.</title>
        <authorList>
            <person name="Goeker M."/>
        </authorList>
    </citation>
    <scope>NUCLEOTIDE SEQUENCE [LARGE SCALE GENOMIC DNA]</scope>
    <source>
        <strain evidence="3 4">DSM 28679</strain>
    </source>
</reference>
<name>A0A4R6TWD9_9GAMM</name>
<dbReference type="InterPro" id="IPR003746">
    <property type="entry name" value="DUF167"/>
</dbReference>
<evidence type="ECO:0000256" key="1">
    <source>
        <dbReference type="ARBA" id="ARBA00010364"/>
    </source>
</evidence>
<evidence type="ECO:0000256" key="2">
    <source>
        <dbReference type="HAMAP-Rule" id="MF_00634"/>
    </source>
</evidence>
<dbReference type="Pfam" id="PF02594">
    <property type="entry name" value="DUF167"/>
    <property type="match status" value="1"/>
</dbReference>
<dbReference type="HAMAP" id="MF_00634">
    <property type="entry name" value="UPF0235"/>
    <property type="match status" value="1"/>
</dbReference>
<sequence>MTSYARLDGTDLVLQCHIQPGAKRSELAGEHGERLKIRLQAPPVDGKANAELVRFLSKLFAVPRNAITIESGELSRQKRVRIQNPVQWPPGIGTPADS</sequence>
<dbReference type="AlphaFoldDB" id="A0A4R6TWD9"/>
<comment type="caution">
    <text evidence="3">The sequence shown here is derived from an EMBL/GenBank/DDBJ whole genome shotgun (WGS) entry which is preliminary data.</text>
</comment>
<dbReference type="Proteomes" id="UP000294575">
    <property type="component" value="Unassembled WGS sequence"/>
</dbReference>
<dbReference type="RefSeq" id="WP_101497073.1">
    <property type="nucleotide sequence ID" value="NZ_LNJZ01000008.1"/>
</dbReference>
<evidence type="ECO:0000313" key="3">
    <source>
        <dbReference type="EMBL" id="TDQ37042.1"/>
    </source>
</evidence>